<dbReference type="AlphaFoldDB" id="A0A0F9RHB7"/>
<evidence type="ECO:0000256" key="1">
    <source>
        <dbReference type="SAM" id="MobiDB-lite"/>
    </source>
</evidence>
<comment type="caution">
    <text evidence="2">The sequence shown here is derived from an EMBL/GenBank/DDBJ whole genome shotgun (WGS) entry which is preliminary data.</text>
</comment>
<accession>A0A0F9RHB7</accession>
<organism evidence="2">
    <name type="scientific">marine sediment metagenome</name>
    <dbReference type="NCBI Taxonomy" id="412755"/>
    <lineage>
        <taxon>unclassified sequences</taxon>
        <taxon>metagenomes</taxon>
        <taxon>ecological metagenomes</taxon>
    </lineage>
</organism>
<name>A0A0F9RHB7_9ZZZZ</name>
<proteinExistence type="predicted"/>
<dbReference type="EMBL" id="LAZR01003591">
    <property type="protein sequence ID" value="KKN16668.1"/>
    <property type="molecule type" value="Genomic_DNA"/>
</dbReference>
<reference evidence="2" key="1">
    <citation type="journal article" date="2015" name="Nature">
        <title>Complex archaea that bridge the gap between prokaryotes and eukaryotes.</title>
        <authorList>
            <person name="Spang A."/>
            <person name="Saw J.H."/>
            <person name="Jorgensen S.L."/>
            <person name="Zaremba-Niedzwiedzka K."/>
            <person name="Martijn J."/>
            <person name="Lind A.E."/>
            <person name="van Eijk R."/>
            <person name="Schleper C."/>
            <person name="Guy L."/>
            <person name="Ettema T.J."/>
        </authorList>
    </citation>
    <scope>NUCLEOTIDE SEQUENCE</scope>
</reference>
<sequence length="113" mass="14036">MHEINLVGPSRVKTARNKNRRRDERRHQSRRTINYSFGSEKWVQTVQATYLFWPKEDRRGQDRRDVTRRKVERRTRLKAHLHTGFHHQVQRQYFQNKMLTEDEKQMLNELIRH</sequence>
<feature type="region of interest" description="Disordered" evidence="1">
    <location>
        <begin position="1"/>
        <end position="31"/>
    </location>
</feature>
<protein>
    <submittedName>
        <fullName evidence="2">Uncharacterized protein</fullName>
    </submittedName>
</protein>
<gene>
    <name evidence="2" type="ORF">LCGC14_0973500</name>
</gene>
<evidence type="ECO:0000313" key="2">
    <source>
        <dbReference type="EMBL" id="KKN16668.1"/>
    </source>
</evidence>